<keyword evidence="3" id="KW-1185">Reference proteome</keyword>
<evidence type="ECO:0000256" key="1">
    <source>
        <dbReference type="SAM" id="MobiDB-lite"/>
    </source>
</evidence>
<organism evidence="2 3">
    <name type="scientific">Etheostoma spectabile</name>
    <name type="common">orangethroat darter</name>
    <dbReference type="NCBI Taxonomy" id="54343"/>
    <lineage>
        <taxon>Eukaryota</taxon>
        <taxon>Metazoa</taxon>
        <taxon>Chordata</taxon>
        <taxon>Craniata</taxon>
        <taxon>Vertebrata</taxon>
        <taxon>Euteleostomi</taxon>
        <taxon>Actinopterygii</taxon>
        <taxon>Neopterygii</taxon>
        <taxon>Teleostei</taxon>
        <taxon>Neoteleostei</taxon>
        <taxon>Acanthomorphata</taxon>
        <taxon>Eupercaria</taxon>
        <taxon>Perciformes</taxon>
        <taxon>Percoidei</taxon>
        <taxon>Percidae</taxon>
        <taxon>Etheostomatinae</taxon>
        <taxon>Etheostoma</taxon>
    </lineage>
</organism>
<evidence type="ECO:0000313" key="3">
    <source>
        <dbReference type="Proteomes" id="UP000327493"/>
    </source>
</evidence>
<name>A0A5J5D459_9PERO</name>
<dbReference type="Proteomes" id="UP000327493">
    <property type="component" value="Chromosome 12"/>
</dbReference>
<proteinExistence type="predicted"/>
<accession>A0A5J5D459</accession>
<protein>
    <submittedName>
        <fullName evidence="2">Uncharacterized protein</fullName>
    </submittedName>
</protein>
<dbReference type="AlphaFoldDB" id="A0A5J5D459"/>
<sequence>MNLCQKYIVNVLELGRKEMVKNTDFGEERHLRHGHKGKPQQLQKDSDDEGRQLPSISTWQGWKDNTLVSTSGVAEEDEAPDTSGAADDKAHSQHSAVCHLPAQPAHKEEAQDDLHPAQAVHQTVAQLAKAEVALRQRSHHGLGDFKKDLHERCLIEESDELCREENNHLFSQQLCMCTGSSLDPISSTSSSSSCACFISTITTPPSELMGGTSQYRARTTNWSSTHNKHMKI</sequence>
<gene>
    <name evidence="2" type="ORF">FQN60_016207</name>
</gene>
<comment type="caution">
    <text evidence="2">The sequence shown here is derived from an EMBL/GenBank/DDBJ whole genome shotgun (WGS) entry which is preliminary data.</text>
</comment>
<feature type="region of interest" description="Disordered" evidence="1">
    <location>
        <begin position="25"/>
        <end position="95"/>
    </location>
</feature>
<reference evidence="2 3" key="1">
    <citation type="submission" date="2019-08" db="EMBL/GenBank/DDBJ databases">
        <title>A chromosome-level genome assembly, high-density linkage maps, and genome scans reveal the genomic architecture of hybrid incompatibilities underlying speciation via character displacement in darters (Percidae: Etheostominae).</title>
        <authorList>
            <person name="Moran R.L."/>
            <person name="Catchen J.M."/>
            <person name="Fuller R.C."/>
        </authorList>
    </citation>
    <scope>NUCLEOTIDE SEQUENCE [LARGE SCALE GENOMIC DNA]</scope>
    <source>
        <strain evidence="2">EspeVRDwgs_2016</strain>
        <tissue evidence="2">Muscle</tissue>
    </source>
</reference>
<evidence type="ECO:0000313" key="2">
    <source>
        <dbReference type="EMBL" id="KAA8587345.1"/>
    </source>
</evidence>
<dbReference type="EMBL" id="VOFY01000012">
    <property type="protein sequence ID" value="KAA8587345.1"/>
    <property type="molecule type" value="Genomic_DNA"/>
</dbReference>